<organism evidence="3 4">
    <name type="scientific">Helobdella robusta</name>
    <name type="common">Californian leech</name>
    <dbReference type="NCBI Taxonomy" id="6412"/>
    <lineage>
        <taxon>Eukaryota</taxon>
        <taxon>Metazoa</taxon>
        <taxon>Spiralia</taxon>
        <taxon>Lophotrochozoa</taxon>
        <taxon>Annelida</taxon>
        <taxon>Clitellata</taxon>
        <taxon>Hirudinea</taxon>
        <taxon>Rhynchobdellida</taxon>
        <taxon>Glossiphoniidae</taxon>
        <taxon>Helobdella</taxon>
    </lineage>
</organism>
<dbReference type="Gene3D" id="3.40.50.980">
    <property type="match status" value="1"/>
</dbReference>
<evidence type="ECO:0000259" key="1">
    <source>
        <dbReference type="Pfam" id="PF00501"/>
    </source>
</evidence>
<dbReference type="Proteomes" id="UP000015101">
    <property type="component" value="Unassembled WGS sequence"/>
</dbReference>
<dbReference type="InParanoid" id="T1F239"/>
<reference evidence="2 4" key="2">
    <citation type="journal article" date="2013" name="Nature">
        <title>Insights into bilaterian evolution from three spiralian genomes.</title>
        <authorList>
            <person name="Simakov O."/>
            <person name="Marletaz F."/>
            <person name="Cho S.J."/>
            <person name="Edsinger-Gonzales E."/>
            <person name="Havlak P."/>
            <person name="Hellsten U."/>
            <person name="Kuo D.H."/>
            <person name="Larsson T."/>
            <person name="Lv J."/>
            <person name="Arendt D."/>
            <person name="Savage R."/>
            <person name="Osoegawa K."/>
            <person name="de Jong P."/>
            <person name="Grimwood J."/>
            <person name="Chapman J.A."/>
            <person name="Shapiro H."/>
            <person name="Aerts A."/>
            <person name="Otillar R.P."/>
            <person name="Terry A.Y."/>
            <person name="Boore J.L."/>
            <person name="Grigoriev I.V."/>
            <person name="Lindberg D.R."/>
            <person name="Seaver E.C."/>
            <person name="Weisblat D.A."/>
            <person name="Putnam N.H."/>
            <person name="Rokhsar D.S."/>
        </authorList>
    </citation>
    <scope>NUCLEOTIDE SEQUENCE</scope>
</reference>
<protein>
    <recommendedName>
        <fullName evidence="1">AMP-dependent synthetase/ligase domain-containing protein</fullName>
    </recommendedName>
</protein>
<reference evidence="3" key="3">
    <citation type="submission" date="2015-06" db="UniProtKB">
        <authorList>
            <consortium name="EnsemblMetazoa"/>
        </authorList>
    </citation>
    <scope>IDENTIFICATION</scope>
</reference>
<dbReference type="HOGENOM" id="CLU_1236240_0_0_1"/>
<dbReference type="GeneID" id="20202889"/>
<dbReference type="SUPFAM" id="SSF56801">
    <property type="entry name" value="Acetyl-CoA synthetase-like"/>
    <property type="match status" value="1"/>
</dbReference>
<dbReference type="RefSeq" id="XP_009013659.1">
    <property type="nucleotide sequence ID" value="XM_009015411.1"/>
</dbReference>
<evidence type="ECO:0000313" key="4">
    <source>
        <dbReference type="Proteomes" id="UP000015101"/>
    </source>
</evidence>
<evidence type="ECO:0000313" key="2">
    <source>
        <dbReference type="EMBL" id="ESO07870.1"/>
    </source>
</evidence>
<dbReference type="EMBL" id="KB096134">
    <property type="protein sequence ID" value="ESO07870.1"/>
    <property type="molecule type" value="Genomic_DNA"/>
</dbReference>
<gene>
    <name evidence="3" type="primary">20202889</name>
    <name evidence="2" type="ORF">HELRODRAFT_169566</name>
</gene>
<dbReference type="InterPro" id="IPR000873">
    <property type="entry name" value="AMP-dep_synth/lig_dom"/>
</dbReference>
<feature type="domain" description="AMP-dependent synthetase/ligase" evidence="1">
    <location>
        <begin position="142"/>
        <end position="213"/>
    </location>
</feature>
<keyword evidence="4" id="KW-1185">Reference proteome</keyword>
<dbReference type="KEGG" id="hro:HELRODRAFT_169566"/>
<sequence length="224" mass="24343">MDIKKTKNFLSEDNEYDSITKRGQDHASGHIGSQFAVADHIATADENFRRPEHLDDTVVLAINFIFAVVVNDVLKNRQIIGRDFLSQVENISSYLMTIAKNISDDGDYHTNDINDDGYIDNIGVCGSGSGVGDGCGKGRNDDLKKGDVVAFFTTSSIETIVFYVACLKVGLVTAVTNIQHTIPELSEQLQICAADAIFTDLENVEVATKAASSCSTIKAHHLKV</sequence>
<evidence type="ECO:0000313" key="3">
    <source>
        <dbReference type="EnsemblMetazoa" id="HelroP169566"/>
    </source>
</evidence>
<dbReference type="EnsemblMetazoa" id="HelroT169566">
    <property type="protein sequence ID" value="HelroP169566"/>
    <property type="gene ID" value="HelroG169566"/>
</dbReference>
<dbReference type="CTD" id="20202889"/>
<dbReference type="AlphaFoldDB" id="T1F239"/>
<reference evidence="4" key="1">
    <citation type="submission" date="2012-12" db="EMBL/GenBank/DDBJ databases">
        <authorList>
            <person name="Hellsten U."/>
            <person name="Grimwood J."/>
            <person name="Chapman J.A."/>
            <person name="Shapiro H."/>
            <person name="Aerts A."/>
            <person name="Otillar R.P."/>
            <person name="Terry A.Y."/>
            <person name="Boore J.L."/>
            <person name="Simakov O."/>
            <person name="Marletaz F."/>
            <person name="Cho S.-J."/>
            <person name="Edsinger-Gonzales E."/>
            <person name="Havlak P."/>
            <person name="Kuo D.-H."/>
            <person name="Larsson T."/>
            <person name="Lv J."/>
            <person name="Arendt D."/>
            <person name="Savage R."/>
            <person name="Osoegawa K."/>
            <person name="de Jong P."/>
            <person name="Lindberg D.R."/>
            <person name="Seaver E.C."/>
            <person name="Weisblat D.A."/>
            <person name="Putnam N.H."/>
            <person name="Grigoriev I.V."/>
            <person name="Rokhsar D.S."/>
        </authorList>
    </citation>
    <scope>NUCLEOTIDE SEQUENCE</scope>
</reference>
<dbReference type="EMBL" id="AMQM01003314">
    <property type="status" value="NOT_ANNOTATED_CDS"/>
    <property type="molecule type" value="Genomic_DNA"/>
</dbReference>
<dbReference type="Pfam" id="PF00501">
    <property type="entry name" value="AMP-binding"/>
    <property type="match status" value="1"/>
</dbReference>
<proteinExistence type="predicted"/>
<name>T1F239_HELRO</name>
<accession>T1F239</accession>